<evidence type="ECO:0000313" key="3">
    <source>
        <dbReference type="EMBL" id="MBE9374852.1"/>
    </source>
</evidence>
<dbReference type="Proteomes" id="UP000598360">
    <property type="component" value="Unassembled WGS sequence"/>
</dbReference>
<accession>A0A929B7W2</accession>
<feature type="domain" description="Mycothiol-dependent maleylpyruvate isomerase metal-binding" evidence="2">
    <location>
        <begin position="9"/>
        <end position="128"/>
    </location>
</feature>
<gene>
    <name evidence="3" type="ORF">IQ251_10400</name>
</gene>
<keyword evidence="3" id="KW-0413">Isomerase</keyword>
<dbReference type="PANTHER" id="PTHR40758:SF1">
    <property type="entry name" value="CONSERVED PROTEIN"/>
    <property type="match status" value="1"/>
</dbReference>
<name>A0A929B7W2_9PSEU</name>
<proteinExistence type="predicted"/>
<dbReference type="RefSeq" id="WP_193928284.1">
    <property type="nucleotide sequence ID" value="NZ_JADEYC010000015.1"/>
</dbReference>
<organism evidence="3 4">
    <name type="scientific">Saccharopolyspora montiporae</name>
    <dbReference type="NCBI Taxonomy" id="2781240"/>
    <lineage>
        <taxon>Bacteria</taxon>
        <taxon>Bacillati</taxon>
        <taxon>Actinomycetota</taxon>
        <taxon>Actinomycetes</taxon>
        <taxon>Pseudonocardiales</taxon>
        <taxon>Pseudonocardiaceae</taxon>
        <taxon>Saccharopolyspora</taxon>
    </lineage>
</organism>
<dbReference type="Pfam" id="PF07398">
    <property type="entry name" value="MDMPI_C"/>
    <property type="match status" value="1"/>
</dbReference>
<dbReference type="GO" id="GO:0005886">
    <property type="term" value="C:plasma membrane"/>
    <property type="evidence" value="ECO:0007669"/>
    <property type="project" value="TreeGrafter"/>
</dbReference>
<protein>
    <submittedName>
        <fullName evidence="3">Maleylpyruvate isomerase N-terminal domain-containing protein</fullName>
    </submittedName>
</protein>
<dbReference type="InterPro" id="IPR034660">
    <property type="entry name" value="DinB/YfiT-like"/>
</dbReference>
<dbReference type="SUPFAM" id="SSF109854">
    <property type="entry name" value="DinB/YfiT-like putative metalloenzymes"/>
    <property type="match status" value="1"/>
</dbReference>
<reference evidence="3" key="1">
    <citation type="submission" date="2020-10" db="EMBL/GenBank/DDBJ databases">
        <title>Diversity and distribution of actinomycetes associated with coral in the coast of Hainan.</title>
        <authorList>
            <person name="Li F."/>
        </authorList>
    </citation>
    <scope>NUCLEOTIDE SEQUENCE</scope>
    <source>
        <strain evidence="3">HNM0983</strain>
    </source>
</reference>
<dbReference type="GO" id="GO:0016853">
    <property type="term" value="F:isomerase activity"/>
    <property type="evidence" value="ECO:0007669"/>
    <property type="project" value="UniProtKB-KW"/>
</dbReference>
<comment type="caution">
    <text evidence="3">The sequence shown here is derived from an EMBL/GenBank/DDBJ whole genome shotgun (WGS) entry which is preliminary data.</text>
</comment>
<evidence type="ECO:0000259" key="1">
    <source>
        <dbReference type="Pfam" id="PF07398"/>
    </source>
</evidence>
<dbReference type="Pfam" id="PF11716">
    <property type="entry name" value="MDMPI_N"/>
    <property type="match status" value="1"/>
</dbReference>
<dbReference type="AlphaFoldDB" id="A0A929B7W2"/>
<evidence type="ECO:0000259" key="2">
    <source>
        <dbReference type="Pfam" id="PF11716"/>
    </source>
</evidence>
<dbReference type="EMBL" id="JADEYC010000015">
    <property type="protein sequence ID" value="MBE9374852.1"/>
    <property type="molecule type" value="Genomic_DNA"/>
</dbReference>
<keyword evidence="4" id="KW-1185">Reference proteome</keyword>
<dbReference type="GO" id="GO:0046872">
    <property type="term" value="F:metal ion binding"/>
    <property type="evidence" value="ECO:0007669"/>
    <property type="project" value="InterPro"/>
</dbReference>
<sequence length="247" mass="26843">MSSDLHHHELETQAAAFRSAALRAGPAAAVATCPGWDVLRLVQHVSRMYAMANTALQQEPDVEPPRAPRPPAEFDDALTWWDERFAELTENLSKLDPAEPVWSYFRGGTPESWLRRMTHETAVHRLDAEHAVACLEPGGVHELIFDPALAADGVDEALGVLVPAREEWDDHDVQGRVLYHAADAGRAWLIEFQPRQAPRVGLPADAALEAEATVAGTADALYRHAWGRPSQAAVTGDTSLANLATAG</sequence>
<feature type="domain" description="MDMPI C-terminal" evidence="1">
    <location>
        <begin position="149"/>
        <end position="241"/>
    </location>
</feature>
<dbReference type="InterPro" id="IPR024344">
    <property type="entry name" value="MDMPI_metal-binding"/>
</dbReference>
<dbReference type="PANTHER" id="PTHR40758">
    <property type="entry name" value="CONSERVED PROTEIN"/>
    <property type="match status" value="1"/>
</dbReference>
<dbReference type="Gene3D" id="1.20.120.450">
    <property type="entry name" value="dinb family like domain"/>
    <property type="match status" value="1"/>
</dbReference>
<evidence type="ECO:0000313" key="4">
    <source>
        <dbReference type="Proteomes" id="UP000598360"/>
    </source>
</evidence>
<dbReference type="InterPro" id="IPR010872">
    <property type="entry name" value="MDMPI_C-term_domain"/>
</dbReference>